<organism evidence="1">
    <name type="scientific">freshwater metagenome</name>
    <dbReference type="NCBI Taxonomy" id="449393"/>
    <lineage>
        <taxon>unclassified sequences</taxon>
        <taxon>metagenomes</taxon>
        <taxon>ecological metagenomes</taxon>
    </lineage>
</organism>
<evidence type="ECO:0000313" key="1">
    <source>
        <dbReference type="EMBL" id="CAB4663817.1"/>
    </source>
</evidence>
<proteinExistence type="predicted"/>
<reference evidence="1" key="1">
    <citation type="submission" date="2020-05" db="EMBL/GenBank/DDBJ databases">
        <authorList>
            <person name="Chiriac C."/>
            <person name="Salcher M."/>
            <person name="Ghai R."/>
            <person name="Kavagutti S V."/>
        </authorList>
    </citation>
    <scope>NUCLEOTIDE SEQUENCE</scope>
</reference>
<protein>
    <submittedName>
        <fullName evidence="1">Unannotated protein</fullName>
    </submittedName>
</protein>
<sequence>MSTRKLIFTALICGLAIMLAGGIKLLQVANDDTELIVHALGVEQTLSDMTVSVVEVEQSASMTAVTISAQGVQDADPVEGWRLLAGGEVLLPLNPQSETCRATDVVEARTCVVEFPPSEGSVTVAYIRAGAQSQWAP</sequence>
<dbReference type="EMBL" id="CAEZWE010000090">
    <property type="protein sequence ID" value="CAB4663817.1"/>
    <property type="molecule type" value="Genomic_DNA"/>
</dbReference>
<accession>A0A6J6LPN9</accession>
<gene>
    <name evidence="1" type="ORF">UFOPK2169_01591</name>
</gene>
<dbReference type="AlphaFoldDB" id="A0A6J6LPN9"/>
<name>A0A6J6LPN9_9ZZZZ</name>